<dbReference type="Gene3D" id="3.40.50.12090">
    <property type="match status" value="1"/>
</dbReference>
<evidence type="ECO:0000313" key="4">
    <source>
        <dbReference type="EMBL" id="GAA1774979.1"/>
    </source>
</evidence>
<gene>
    <name evidence="4" type="ORF">GCM10009810_34850</name>
</gene>
<evidence type="ECO:0000256" key="2">
    <source>
        <dbReference type="SAM" id="SignalP"/>
    </source>
</evidence>
<accession>A0ABN2L4U5</accession>
<keyword evidence="2" id="KW-0732">Signal</keyword>
<dbReference type="InterPro" id="IPR013693">
    <property type="entry name" value="SpoIID/LytB_N"/>
</dbReference>
<dbReference type="InterPro" id="IPR013486">
    <property type="entry name" value="SpoIID/LytB"/>
</dbReference>
<dbReference type="InterPro" id="IPR051922">
    <property type="entry name" value="Bact_Sporulation_Assoc"/>
</dbReference>
<proteinExistence type="predicted"/>
<keyword evidence="5" id="KW-1185">Reference proteome</keyword>
<dbReference type="RefSeq" id="WP_344068718.1">
    <property type="nucleotide sequence ID" value="NZ_BAAAPN010000103.1"/>
</dbReference>
<reference evidence="4 5" key="1">
    <citation type="journal article" date="2019" name="Int. J. Syst. Evol. Microbiol.">
        <title>The Global Catalogue of Microorganisms (GCM) 10K type strain sequencing project: providing services to taxonomists for standard genome sequencing and annotation.</title>
        <authorList>
            <consortium name="The Broad Institute Genomics Platform"/>
            <consortium name="The Broad Institute Genome Sequencing Center for Infectious Disease"/>
            <person name="Wu L."/>
            <person name="Ma J."/>
        </authorList>
    </citation>
    <scope>NUCLEOTIDE SEQUENCE [LARGE SCALE GENOMIC DNA]</scope>
    <source>
        <strain evidence="4 5">JCM 15591</strain>
    </source>
</reference>
<dbReference type="Proteomes" id="UP001501475">
    <property type="component" value="Unassembled WGS sequence"/>
</dbReference>
<evidence type="ECO:0000259" key="3">
    <source>
        <dbReference type="Pfam" id="PF08486"/>
    </source>
</evidence>
<dbReference type="Pfam" id="PF08486">
    <property type="entry name" value="SpoIID"/>
    <property type="match status" value="1"/>
</dbReference>
<comment type="caution">
    <text evidence="4">The sequence shown here is derived from an EMBL/GenBank/DDBJ whole genome shotgun (WGS) entry which is preliminary data.</text>
</comment>
<feature type="domain" description="Sporulation stage II protein D amidase enhancer LytB N-terminal" evidence="3">
    <location>
        <begin position="235"/>
        <end position="312"/>
    </location>
</feature>
<protein>
    <recommendedName>
        <fullName evidence="3">Sporulation stage II protein D amidase enhancer LytB N-terminal domain-containing protein</fullName>
    </recommendedName>
</protein>
<dbReference type="NCBIfam" id="TIGR02669">
    <property type="entry name" value="SpoIID_LytB"/>
    <property type="match status" value="1"/>
</dbReference>
<evidence type="ECO:0000256" key="1">
    <source>
        <dbReference type="SAM" id="MobiDB-lite"/>
    </source>
</evidence>
<dbReference type="InterPro" id="IPR007253">
    <property type="entry name" value="Cell_wall-bd_2"/>
</dbReference>
<feature type="region of interest" description="Disordered" evidence="1">
    <location>
        <begin position="36"/>
        <end position="57"/>
    </location>
</feature>
<dbReference type="EMBL" id="BAAAPN010000103">
    <property type="protein sequence ID" value="GAA1774979.1"/>
    <property type="molecule type" value="Genomic_DNA"/>
</dbReference>
<sequence length="731" mass="73773">MTTRRYAAVRGLRAAAGAAVIALATVSVPAATAAPSAAGGGAAYGQRGVDRTQTPSAGSAAAANWTITGAGAGHGVGMSQYGALAQANAGWKAAQILKFYYPGTTMGPAADAMTLVVNVQDHVTSSTVTTSALAAGGGAFTVSAGGVTMSGGASTSVTFTGSGSTVTASCAACTGRKTVSGGTVTMRFADGKTLANVGTNRFDVGILTVTPSDTGTAVQVGLRVRLHDEYLDRIAEMPWSWPAGALQAQAAAARAYALSKIKDGLRPSCGCHVYNNTDDQVFAGYPASGNLPTWDAWKAAVRSGGSATTGQVPKYAGSVIRAFYSPSNGGWTQSSAEAWGTALPYLISAADPWSTKPGNPYLSWTRTVSGADLAAAAGVSDVARLDLSRRTQAHALGTVYAYAGNGATGKVAGTTFAARLGLPSSWVRHRVERVTGADQSALAAAVARSVPVDAQTVVLVSADPAKLPDAVAAPPLAKTLGAPLLLTDQYALPMPTVGELNRRVSSLKYAVIIGGANSVDQRVLDQLTARGLTVSRIDGADRYEVSKNVALRMGQIKPVTNAVVVGGAALPDAVSVGGPAVGTRSPILFTPAADLGAAAAAAIDTLKPTTTQVVGGPASVSGLVVSTLQKRGITTIRLSGANRYEVSVAVAGFFAPKMPGSKVVLAAGDDGFLMDALLGAPLGRPTVLAIHDHLPSAVARYLQTLNWLGTLTVIGGSSHVDDASVQAAAES</sequence>
<feature type="signal peptide" evidence="2">
    <location>
        <begin position="1"/>
        <end position="33"/>
    </location>
</feature>
<evidence type="ECO:0000313" key="5">
    <source>
        <dbReference type="Proteomes" id="UP001501475"/>
    </source>
</evidence>
<name>A0ABN2L4U5_9MICO</name>
<organism evidence="4 5">
    <name type="scientific">Nostocoides vanveenii</name>
    <dbReference type="NCBI Taxonomy" id="330835"/>
    <lineage>
        <taxon>Bacteria</taxon>
        <taxon>Bacillati</taxon>
        <taxon>Actinomycetota</taxon>
        <taxon>Actinomycetes</taxon>
        <taxon>Micrococcales</taxon>
        <taxon>Intrasporangiaceae</taxon>
        <taxon>Nostocoides</taxon>
    </lineage>
</organism>
<dbReference type="PANTHER" id="PTHR30032">
    <property type="entry name" value="N-ACETYLMURAMOYL-L-ALANINE AMIDASE-RELATED"/>
    <property type="match status" value="1"/>
</dbReference>
<dbReference type="PANTHER" id="PTHR30032:SF8">
    <property type="entry name" value="GERMINATION-SPECIFIC N-ACETYLMURAMOYL-L-ALANINE AMIDASE"/>
    <property type="match status" value="1"/>
</dbReference>
<feature type="chain" id="PRO_5046144558" description="Sporulation stage II protein D amidase enhancer LytB N-terminal domain-containing protein" evidence="2">
    <location>
        <begin position="34"/>
        <end position="731"/>
    </location>
</feature>
<dbReference type="Pfam" id="PF04122">
    <property type="entry name" value="CW_binding_2"/>
    <property type="match status" value="3"/>
</dbReference>